<feature type="compositionally biased region" description="Low complexity" evidence="1">
    <location>
        <begin position="96"/>
        <end position="108"/>
    </location>
</feature>
<dbReference type="InterPro" id="IPR053134">
    <property type="entry name" value="RNA-dir_DNA_polymerase"/>
</dbReference>
<sequence length="341" mass="39198">MTFGLCNAAQTFQRFVNKVTRGLKNVRAYIDDCLIASTSEEEHLNDLRELFQRFKEYGVTINPAKSPHTPTNTNTSNRENSTQEPTLIPSDERPDTQATTQDARTDSTPDATPPRSRHPRVDPPDPTRERRTRSGRVVRFPSKYKDFVTRSRNTTKDHGDLKLRRRHTDVRQQDILGEKNFPVLTFVMRPCLGAPRSFTRNPSHPNLCENNLIISGVIETRILVRQFSAVNTMIYGTFVRVNGSIVIVLKSRIGTELQKKLFLIHIYSESLPEQVSVCPCVRDNLCSTRPNRRSPHKIEIQAYRSRCAPPRCLEEAVFQLFAYNSKRRGRTEKVIHIKIRV</sequence>
<dbReference type="EMBL" id="CADCXU010025676">
    <property type="protein sequence ID" value="CAB0012979.1"/>
    <property type="molecule type" value="Genomic_DNA"/>
</dbReference>
<dbReference type="InterPro" id="IPR043502">
    <property type="entry name" value="DNA/RNA_pol_sf"/>
</dbReference>
<dbReference type="Gene3D" id="3.30.70.270">
    <property type="match status" value="1"/>
</dbReference>
<dbReference type="AlphaFoldDB" id="A0A6H5HAY2"/>
<feature type="region of interest" description="Disordered" evidence="1">
    <location>
        <begin position="61"/>
        <end position="160"/>
    </location>
</feature>
<evidence type="ECO:0000313" key="4">
    <source>
        <dbReference type="Proteomes" id="UP000479000"/>
    </source>
</evidence>
<dbReference type="InterPro" id="IPR043128">
    <property type="entry name" value="Rev_trsase/Diguanyl_cyclase"/>
</dbReference>
<gene>
    <name evidence="3" type="ORF">NTEN_LOCUS17665</name>
</gene>
<organism evidence="3 4">
    <name type="scientific">Nesidiocoris tenuis</name>
    <dbReference type="NCBI Taxonomy" id="355587"/>
    <lineage>
        <taxon>Eukaryota</taxon>
        <taxon>Metazoa</taxon>
        <taxon>Ecdysozoa</taxon>
        <taxon>Arthropoda</taxon>
        <taxon>Hexapoda</taxon>
        <taxon>Insecta</taxon>
        <taxon>Pterygota</taxon>
        <taxon>Neoptera</taxon>
        <taxon>Paraneoptera</taxon>
        <taxon>Hemiptera</taxon>
        <taxon>Heteroptera</taxon>
        <taxon>Panheteroptera</taxon>
        <taxon>Cimicomorpha</taxon>
        <taxon>Miridae</taxon>
        <taxon>Dicyphina</taxon>
        <taxon>Nesidiocoris</taxon>
    </lineage>
</organism>
<feature type="compositionally biased region" description="Basic and acidic residues" evidence="1">
    <location>
        <begin position="143"/>
        <end position="160"/>
    </location>
</feature>
<dbReference type="OrthoDB" id="6416577at2759"/>
<name>A0A6H5HAY2_9HEMI</name>
<dbReference type="PANTHER" id="PTHR24559">
    <property type="entry name" value="TRANSPOSON TY3-I GAG-POL POLYPROTEIN"/>
    <property type="match status" value="1"/>
</dbReference>
<feature type="compositionally biased region" description="Low complexity" evidence="1">
    <location>
        <begin position="66"/>
        <end position="82"/>
    </location>
</feature>
<evidence type="ECO:0000259" key="2">
    <source>
        <dbReference type="PROSITE" id="PS50878"/>
    </source>
</evidence>
<dbReference type="PANTHER" id="PTHR24559:SF444">
    <property type="entry name" value="REVERSE TRANSCRIPTASE DOMAIN-CONTAINING PROTEIN"/>
    <property type="match status" value="1"/>
</dbReference>
<dbReference type="GO" id="GO:0071897">
    <property type="term" value="P:DNA biosynthetic process"/>
    <property type="evidence" value="ECO:0007669"/>
    <property type="project" value="UniProtKB-ARBA"/>
</dbReference>
<evidence type="ECO:0000313" key="3">
    <source>
        <dbReference type="EMBL" id="CAB0012979.1"/>
    </source>
</evidence>
<protein>
    <recommendedName>
        <fullName evidence="2">Reverse transcriptase domain-containing protein</fullName>
    </recommendedName>
</protein>
<dbReference type="Proteomes" id="UP000479000">
    <property type="component" value="Unassembled WGS sequence"/>
</dbReference>
<feature type="domain" description="Reverse transcriptase" evidence="2">
    <location>
        <begin position="1"/>
        <end position="87"/>
    </location>
</feature>
<reference evidence="3 4" key="1">
    <citation type="submission" date="2020-02" db="EMBL/GenBank/DDBJ databases">
        <authorList>
            <person name="Ferguson B K."/>
        </authorList>
    </citation>
    <scope>NUCLEOTIDE SEQUENCE [LARGE SCALE GENOMIC DNA]</scope>
</reference>
<accession>A0A6H5HAY2</accession>
<dbReference type="PROSITE" id="PS50878">
    <property type="entry name" value="RT_POL"/>
    <property type="match status" value="1"/>
</dbReference>
<dbReference type="SUPFAM" id="SSF56672">
    <property type="entry name" value="DNA/RNA polymerases"/>
    <property type="match status" value="1"/>
</dbReference>
<feature type="compositionally biased region" description="Basic and acidic residues" evidence="1">
    <location>
        <begin position="119"/>
        <end position="129"/>
    </location>
</feature>
<dbReference type="InterPro" id="IPR000477">
    <property type="entry name" value="RT_dom"/>
</dbReference>
<proteinExistence type="predicted"/>
<evidence type="ECO:0000256" key="1">
    <source>
        <dbReference type="SAM" id="MobiDB-lite"/>
    </source>
</evidence>
<keyword evidence="4" id="KW-1185">Reference proteome</keyword>
<dbReference type="Pfam" id="PF00078">
    <property type="entry name" value="RVT_1"/>
    <property type="match status" value="1"/>
</dbReference>